<organism evidence="3 4">
    <name type="scientific">Pseudocohnilembus persalinus</name>
    <name type="common">Ciliate</name>
    <dbReference type="NCBI Taxonomy" id="266149"/>
    <lineage>
        <taxon>Eukaryota</taxon>
        <taxon>Sar</taxon>
        <taxon>Alveolata</taxon>
        <taxon>Ciliophora</taxon>
        <taxon>Intramacronucleata</taxon>
        <taxon>Oligohymenophorea</taxon>
        <taxon>Scuticociliatia</taxon>
        <taxon>Philasterida</taxon>
        <taxon>Pseudocohnilembidae</taxon>
        <taxon>Pseudocohnilembus</taxon>
    </lineage>
</organism>
<comment type="caution">
    <text evidence="3">The sequence shown here is derived from an EMBL/GenBank/DDBJ whole genome shotgun (WGS) entry which is preliminary data.</text>
</comment>
<feature type="compositionally biased region" description="Low complexity" evidence="2">
    <location>
        <begin position="148"/>
        <end position="165"/>
    </location>
</feature>
<reference evidence="3 4" key="1">
    <citation type="journal article" date="2015" name="Sci. Rep.">
        <title>Genome of the facultative scuticociliatosis pathogen Pseudocohnilembus persalinus provides insight into its virulence through horizontal gene transfer.</title>
        <authorList>
            <person name="Xiong J."/>
            <person name="Wang G."/>
            <person name="Cheng J."/>
            <person name="Tian M."/>
            <person name="Pan X."/>
            <person name="Warren A."/>
            <person name="Jiang C."/>
            <person name="Yuan D."/>
            <person name="Miao W."/>
        </authorList>
    </citation>
    <scope>NUCLEOTIDE SEQUENCE [LARGE SCALE GENOMIC DNA]</scope>
    <source>
        <strain evidence="3">36N120E</strain>
    </source>
</reference>
<evidence type="ECO:0000313" key="3">
    <source>
        <dbReference type="EMBL" id="KRW99377.1"/>
    </source>
</evidence>
<evidence type="ECO:0000256" key="2">
    <source>
        <dbReference type="SAM" id="MobiDB-lite"/>
    </source>
</evidence>
<dbReference type="Proteomes" id="UP000054937">
    <property type="component" value="Unassembled WGS sequence"/>
</dbReference>
<keyword evidence="1" id="KW-0175">Coiled coil</keyword>
<sequence>MNTAIIKPDTQEVFEKIEQLTSSYQDVNTILHRLNEPDFNFFQHLHDYLFNIFQHEHEFQMQEIVKIAQQSQEGSQEEFDFLDTYSLNSSIFKKSIQIIFEALIENIYVYFNEGVIKAVDQIKNQANSTINNSNQHINESQQPYQNKENTSQVQEQNTQTQNKQKSFYDDIEQQQQQIQDSNNLNNLPPLQYSESYKETEKNIQKLQQKLQQQQQELQFLEEQQKLLGDQRLPIPYNYHSALQDSVELANFLNNQTNNLYNQINYKPQDSKPKYNDNAEKTMNYLKKFTGNENLEQNKIIQSYIESQKYQDIQNKIHLDQSQIEEIQTQLEYEKDKQTIIKQMQKDQENLQKLQLEQQEKQRQMEQQLIEEQQQAQFQQQQQENQEISENCQQNEQQIQYQQQEQEQNNQNLQNSQISQQQQSPKSPQQQSSSNYSNLEMTEKQKLLLTKKIINDQYTFKPKQKSHSKQKSQQKLNKSQNQISQPKLSVDAYGTHKLHKSAYNAIHQIDINPFQNSQISHNNINNINNKSFDQKKQQATNSQQQFQYHNQISQIKKSQTDFISQLPQSFSMQGAVIGRAGKNLKDPKLLYPGVGQYDISHKQNKQYKQSFTKQQRQTIIAEATKQQQGPQDAYSYNPNIRYLSNGVKK</sequence>
<feature type="compositionally biased region" description="Polar residues" evidence="2">
    <location>
        <begin position="181"/>
        <end position="190"/>
    </location>
</feature>
<dbReference type="OMA" id="HANHIER"/>
<dbReference type="EMBL" id="LDAU01000214">
    <property type="protein sequence ID" value="KRW99377.1"/>
    <property type="molecule type" value="Genomic_DNA"/>
</dbReference>
<proteinExistence type="predicted"/>
<keyword evidence="4" id="KW-1185">Reference proteome</keyword>
<evidence type="ECO:0000256" key="1">
    <source>
        <dbReference type="SAM" id="Coils"/>
    </source>
</evidence>
<dbReference type="AlphaFoldDB" id="A0A0V0QB28"/>
<feature type="region of interest" description="Disordered" evidence="2">
    <location>
        <begin position="459"/>
        <end position="486"/>
    </location>
</feature>
<feature type="compositionally biased region" description="Polar residues" evidence="2">
    <location>
        <begin position="131"/>
        <end position="147"/>
    </location>
</feature>
<feature type="coiled-coil region" evidence="1">
    <location>
        <begin position="196"/>
        <end position="230"/>
    </location>
</feature>
<feature type="compositionally biased region" description="Basic residues" evidence="2">
    <location>
        <begin position="461"/>
        <end position="471"/>
    </location>
</feature>
<feature type="region of interest" description="Disordered" evidence="2">
    <location>
        <begin position="398"/>
        <end position="436"/>
    </location>
</feature>
<name>A0A0V0QB28_PSEPJ</name>
<evidence type="ECO:0000313" key="4">
    <source>
        <dbReference type="Proteomes" id="UP000054937"/>
    </source>
</evidence>
<protein>
    <submittedName>
        <fullName evidence="3">Uncharacterized protein</fullName>
    </submittedName>
</protein>
<gene>
    <name evidence="3" type="ORF">PPERSA_02489</name>
</gene>
<feature type="region of interest" description="Disordered" evidence="2">
    <location>
        <begin position="131"/>
        <end position="190"/>
    </location>
</feature>
<dbReference type="InParanoid" id="A0A0V0QB28"/>
<accession>A0A0V0QB28</accession>
<feature type="compositionally biased region" description="Low complexity" evidence="2">
    <location>
        <begin position="472"/>
        <end position="484"/>
    </location>
</feature>